<reference evidence="2" key="1">
    <citation type="submission" date="2022-11" db="UniProtKB">
        <authorList>
            <consortium name="WormBaseParasite"/>
        </authorList>
    </citation>
    <scope>IDENTIFICATION</scope>
</reference>
<protein>
    <submittedName>
        <fullName evidence="2">Uncharacterized protein</fullName>
    </submittedName>
</protein>
<dbReference type="Proteomes" id="UP000887565">
    <property type="component" value="Unplaced"/>
</dbReference>
<accession>A0A915IUN0</accession>
<name>A0A915IUN0_ROMCU</name>
<dbReference type="WBParaSite" id="nRc.2.0.1.t17094-RA">
    <property type="protein sequence ID" value="nRc.2.0.1.t17094-RA"/>
    <property type="gene ID" value="nRc.2.0.1.g17094"/>
</dbReference>
<proteinExistence type="predicted"/>
<organism evidence="1 2">
    <name type="scientific">Romanomermis culicivorax</name>
    <name type="common">Nematode worm</name>
    <dbReference type="NCBI Taxonomy" id="13658"/>
    <lineage>
        <taxon>Eukaryota</taxon>
        <taxon>Metazoa</taxon>
        <taxon>Ecdysozoa</taxon>
        <taxon>Nematoda</taxon>
        <taxon>Enoplea</taxon>
        <taxon>Dorylaimia</taxon>
        <taxon>Mermithida</taxon>
        <taxon>Mermithoidea</taxon>
        <taxon>Mermithidae</taxon>
        <taxon>Romanomermis</taxon>
    </lineage>
</organism>
<evidence type="ECO:0000313" key="2">
    <source>
        <dbReference type="WBParaSite" id="nRc.2.0.1.t17094-RA"/>
    </source>
</evidence>
<evidence type="ECO:0000313" key="1">
    <source>
        <dbReference type="Proteomes" id="UP000887565"/>
    </source>
</evidence>
<sequence length="103" mass="12086">MQRLTSELWLQMEPFIHNWFRKSALTGTNLLTVLLLHKVAHTACTLQQIWSNYQCAEHFMPNYLRSITLQGKYQYLLDVMEQIQGLGQNKYERIGNAIKDGDQ</sequence>
<keyword evidence="1" id="KW-1185">Reference proteome</keyword>
<dbReference type="AlphaFoldDB" id="A0A915IUN0"/>